<reference evidence="7 8" key="1">
    <citation type="submission" date="2021-06" db="EMBL/GenBank/DDBJ databases">
        <authorList>
            <person name="Sun Q."/>
            <person name="Li D."/>
        </authorList>
    </citation>
    <scope>NUCLEOTIDE SEQUENCE [LARGE SCALE GENOMIC DNA]</scope>
    <source>
        <strain evidence="7 8">N19</strain>
    </source>
</reference>
<sequence length="1114" mass="124309">MEGVNIEYEIIVKYNGDILKLEDELNISIEILNDNFAIITSTDPNLFDELLNYTEIEYIERPFVLETQDEQSFSTSGITSFKNRTGLSGRGVLIGLIDSGIDYTLPVFRDALGNSKILYYWDQSIGNNPPEGFREGTLYTNSDINEAIAGNRDIPVSITAMHGTHVGSICAQIANNAEFIVVRVGNRQTDIYSRSTEFMRAIKFILEKALELSRPIAINMSYGTNEGSHTGLSLFEQYIDDMCLYWKNNMVVAAGNNGNKGGHKRIDLKNSNEQIVEFVVGQSETVLNINIWPNFVDQFTITLIDPSNNRTQELSATNNEISNNIRGTTILGRFYEIMPYSLQRRITIRLSSSNQITPGIWKIQFLPINIVDGIVDLYLPTSEGLNPDTRFLSPSNVLTVTVPGTASRVITVGSYNSRTDVVSAFSGRGDTTRGIFKPDLLAPGENIVSYLVGGTTGALTGTSMATPHVTGCCALLMEWGITQRNDLYLYSQKLKALLLQNARRSRNGTYPSDSNGYGFLDMSGIYFNRGENNLPIKAKQQYQGLDYINNFIKQNRLKLKRQNDSYVNSAFVYFNNPEGFFNSLETSGLASNFRRLSENSGIFSETDTETILSGEFFRIEEVSVVESLTEMSLLSQASSGTSGGFAINEDENINYIKNNPNLNVTGRNVIIAVADTGIDYLHPDFINADGTSKILYLWDQTKEGNPPDGFYFGTEYTKEDINRAINENDRSLSSDEVGSGTLLSGICAGLGRSNPTYEGVAKDSELIVIKLGTIDGKYNNAYYYVARDYARTKARDLERPLIINTSVGSNNDVGFINRATQSTIWYQYGECEIAGIGNEGNTQTHASGRISTEGETQTVEIEIEEEEDFLKIELWICRPDRVNIKIISPTGEESKDVGLGYYKNESGLFNFENTTYAVFYVFPTSYSGQEFIIINLYNASPGVWKINLTGVYINSGCYNIYLPNRSLIKQNTRFLEPDPFYTVNYPAVDRNIFIVGAYDIINNSMWPPSSRGPNIRNIQKPNIVAPGVNVISAYPNNRYGNLTGTAASAAVTSGVAALFLQYVTQNNQYKRQGFTQSIYAFFQLGADRQENIQYPNFIYGYGLLNARKIFEEFR</sequence>
<feature type="domain" description="Csp protease B prodomain" evidence="6">
    <location>
        <begin position="7"/>
        <end position="62"/>
    </location>
</feature>
<keyword evidence="8" id="KW-1185">Reference proteome</keyword>
<evidence type="ECO:0000313" key="8">
    <source>
        <dbReference type="Proteomes" id="UP001196301"/>
    </source>
</evidence>
<accession>A0ABS6DZ57</accession>
<name>A0ABS6DZ57_9FIRM</name>
<evidence type="ECO:0000259" key="5">
    <source>
        <dbReference type="Pfam" id="PF00082"/>
    </source>
</evidence>
<feature type="domain" description="Peptidase S8/S53" evidence="5">
    <location>
        <begin position="395"/>
        <end position="518"/>
    </location>
</feature>
<proteinExistence type="inferred from homology"/>
<dbReference type="Proteomes" id="UP001196301">
    <property type="component" value="Unassembled WGS sequence"/>
</dbReference>
<dbReference type="Pfam" id="PF00082">
    <property type="entry name" value="Peptidase_S8"/>
    <property type="match status" value="4"/>
</dbReference>
<dbReference type="EMBL" id="JAHLOQ010000039">
    <property type="protein sequence ID" value="MBU5337133.1"/>
    <property type="molecule type" value="Genomic_DNA"/>
</dbReference>
<evidence type="ECO:0000256" key="1">
    <source>
        <dbReference type="ARBA" id="ARBA00022670"/>
    </source>
</evidence>
<dbReference type="InterPro" id="IPR034045">
    <property type="entry name" value="Pep_S8_CspA-like"/>
</dbReference>
<dbReference type="PROSITE" id="PS00138">
    <property type="entry name" value="SUBTILASE_SER"/>
    <property type="match status" value="1"/>
</dbReference>
<evidence type="ECO:0000256" key="3">
    <source>
        <dbReference type="ARBA" id="ARBA00022825"/>
    </source>
</evidence>
<protein>
    <submittedName>
        <fullName evidence="7">S8 family serine peptidase</fullName>
    </submittedName>
</protein>
<keyword evidence="2 4" id="KW-0378">Hydrolase</keyword>
<dbReference type="InterPro" id="IPR041365">
    <property type="entry name" value="CspB_prodomain"/>
</dbReference>
<dbReference type="InterPro" id="IPR050131">
    <property type="entry name" value="Peptidase_S8_subtilisin-like"/>
</dbReference>
<organism evidence="7 8">
    <name type="scientific">Intestinibacter bartlettii</name>
    <dbReference type="NCBI Taxonomy" id="261299"/>
    <lineage>
        <taxon>Bacteria</taxon>
        <taxon>Bacillati</taxon>
        <taxon>Bacillota</taxon>
        <taxon>Clostridia</taxon>
        <taxon>Peptostreptococcales</taxon>
        <taxon>Peptostreptococcaceae</taxon>
        <taxon>Intestinibacter</taxon>
    </lineage>
</organism>
<gene>
    <name evidence="7" type="ORF">KQI20_11835</name>
</gene>
<keyword evidence="1 4" id="KW-0645">Protease</keyword>
<feature type="domain" description="Peptidase S8/S53" evidence="5">
    <location>
        <begin position="89"/>
        <end position="260"/>
    </location>
</feature>
<feature type="active site" description="Charge relay system" evidence="4">
    <location>
        <position position="98"/>
    </location>
</feature>
<evidence type="ECO:0000259" key="6">
    <source>
        <dbReference type="Pfam" id="PF18425"/>
    </source>
</evidence>
<evidence type="ECO:0000256" key="2">
    <source>
        <dbReference type="ARBA" id="ARBA00022801"/>
    </source>
</evidence>
<keyword evidence="3 4" id="KW-0720">Serine protease</keyword>
<dbReference type="InterPro" id="IPR023828">
    <property type="entry name" value="Peptidase_S8_Ser-AS"/>
</dbReference>
<dbReference type="PANTHER" id="PTHR43806">
    <property type="entry name" value="PEPTIDASE S8"/>
    <property type="match status" value="1"/>
</dbReference>
<evidence type="ECO:0000313" key="7">
    <source>
        <dbReference type="EMBL" id="MBU5337133.1"/>
    </source>
</evidence>
<dbReference type="PANTHER" id="PTHR43806:SF11">
    <property type="entry name" value="CEREVISIN-RELATED"/>
    <property type="match status" value="1"/>
</dbReference>
<comment type="caution">
    <text evidence="7">The sequence shown here is derived from an EMBL/GenBank/DDBJ whole genome shotgun (WGS) entry which is preliminary data.</text>
</comment>
<feature type="active site" description="Charge relay system" evidence="4">
    <location>
        <position position="463"/>
    </location>
</feature>
<feature type="domain" description="Peptidase S8/S53" evidence="5">
    <location>
        <begin position="980"/>
        <end position="1102"/>
    </location>
</feature>
<dbReference type="RefSeq" id="WP_216571419.1">
    <property type="nucleotide sequence ID" value="NZ_JAHLOQ010000039.1"/>
</dbReference>
<dbReference type="Pfam" id="PF18425">
    <property type="entry name" value="CspB_prodomain"/>
    <property type="match status" value="1"/>
</dbReference>
<comment type="caution">
    <text evidence="4">Lacks conserved residue(s) required for the propagation of feature annotation.</text>
</comment>
<dbReference type="PROSITE" id="PS51892">
    <property type="entry name" value="SUBTILASE"/>
    <property type="match status" value="2"/>
</dbReference>
<dbReference type="NCBIfam" id="NF040809">
    <property type="entry name" value="germ_prot_CspBA"/>
    <property type="match status" value="1"/>
</dbReference>
<feature type="active site" description="Charge relay system" evidence="4">
    <location>
        <position position="162"/>
    </location>
</feature>
<comment type="similarity">
    <text evidence="4">Belongs to the peptidase S8 family.</text>
</comment>
<dbReference type="InterPro" id="IPR000209">
    <property type="entry name" value="Peptidase_S8/S53_dom"/>
</dbReference>
<feature type="domain" description="Peptidase S8/S53" evidence="5">
    <location>
        <begin position="666"/>
        <end position="840"/>
    </location>
</feature>
<dbReference type="CDD" id="cd07478">
    <property type="entry name" value="Peptidases_S8_CspA-like"/>
    <property type="match status" value="2"/>
</dbReference>
<evidence type="ECO:0000256" key="4">
    <source>
        <dbReference type="PROSITE-ProRule" id="PRU01240"/>
    </source>
</evidence>